<sequence>MSEISNIMSTDMVTIGLRTPITKVIELLLKHNINSVPVFDENMSLLGVVTKKDLLKWTYELMLDHLPISSYLGNDV</sequence>
<gene>
    <name evidence="2" type="ORF">LCGC14_2595430</name>
</gene>
<proteinExistence type="predicted"/>
<dbReference type="InterPro" id="IPR000644">
    <property type="entry name" value="CBS_dom"/>
</dbReference>
<dbReference type="SMART" id="SM00116">
    <property type="entry name" value="CBS"/>
    <property type="match status" value="1"/>
</dbReference>
<organism evidence="2">
    <name type="scientific">marine sediment metagenome</name>
    <dbReference type="NCBI Taxonomy" id="412755"/>
    <lineage>
        <taxon>unclassified sequences</taxon>
        <taxon>metagenomes</taxon>
        <taxon>ecological metagenomes</taxon>
    </lineage>
</organism>
<dbReference type="Gene3D" id="3.10.580.10">
    <property type="entry name" value="CBS-domain"/>
    <property type="match status" value="1"/>
</dbReference>
<accession>A0A0F9AYA4</accession>
<dbReference type="SUPFAM" id="SSF54631">
    <property type="entry name" value="CBS-domain pair"/>
    <property type="match status" value="1"/>
</dbReference>
<protein>
    <recommendedName>
        <fullName evidence="1">CBS domain-containing protein</fullName>
    </recommendedName>
</protein>
<comment type="caution">
    <text evidence="2">The sequence shown here is derived from an EMBL/GenBank/DDBJ whole genome shotgun (WGS) entry which is preliminary data.</text>
</comment>
<dbReference type="Pfam" id="PF00571">
    <property type="entry name" value="CBS"/>
    <property type="match status" value="1"/>
</dbReference>
<feature type="domain" description="CBS" evidence="1">
    <location>
        <begin position="8"/>
        <end position="65"/>
    </location>
</feature>
<dbReference type="EMBL" id="LAZR01043677">
    <property type="protein sequence ID" value="KKL06497.1"/>
    <property type="molecule type" value="Genomic_DNA"/>
</dbReference>
<evidence type="ECO:0000313" key="2">
    <source>
        <dbReference type="EMBL" id="KKL06497.1"/>
    </source>
</evidence>
<dbReference type="PROSITE" id="PS51371">
    <property type="entry name" value="CBS"/>
    <property type="match status" value="1"/>
</dbReference>
<evidence type="ECO:0000259" key="1">
    <source>
        <dbReference type="PROSITE" id="PS51371"/>
    </source>
</evidence>
<dbReference type="AlphaFoldDB" id="A0A0F9AYA4"/>
<name>A0A0F9AYA4_9ZZZZ</name>
<reference evidence="2" key="1">
    <citation type="journal article" date="2015" name="Nature">
        <title>Complex archaea that bridge the gap between prokaryotes and eukaryotes.</title>
        <authorList>
            <person name="Spang A."/>
            <person name="Saw J.H."/>
            <person name="Jorgensen S.L."/>
            <person name="Zaremba-Niedzwiedzka K."/>
            <person name="Martijn J."/>
            <person name="Lind A.E."/>
            <person name="van Eijk R."/>
            <person name="Schleper C."/>
            <person name="Guy L."/>
            <person name="Ettema T.J."/>
        </authorList>
    </citation>
    <scope>NUCLEOTIDE SEQUENCE</scope>
</reference>
<dbReference type="InterPro" id="IPR046342">
    <property type="entry name" value="CBS_dom_sf"/>
</dbReference>